<keyword evidence="4" id="KW-0677">Repeat</keyword>
<evidence type="ECO:0000259" key="8">
    <source>
        <dbReference type="PROSITE" id="PS51202"/>
    </source>
</evidence>
<sequence>MSPIAYIAAIVALTVILFVSNKLPVVLVAMITALALWASGVLTIEQALGGFGDPAVIFIASLFVISAGLEITGVTAWAGQLLIRGAGKESRTRLLVLTMGLVALLTALISVNGAVAALLPVVVVIAVRLKRFSSQLLMPLVFAAHAGSKLALTGSPVNVLVSDAGYDAGVGAFGFFEFGLVGLPLLAGTMAIIILFGRHLLPERNGAAMPADFSRHAKTLVEQYGLESGIHQMRVRATSAYVGAPASSIDLSGAANLQLVAVQDGETGGPLHRAAIAEGDYVLMRGDNDAVARLAADMHLAFREKTGTSSGEDMLFNRRSGLAEVVIPPRSGLIGRKVFPGMVTESGDLIVLAVQRGGNQIGDAEGGGGRSGGTTLQAGDTMLLQGTWKALDVHLDDPDVLVVSSPELVRRQAVPMGPGAWQAIVVLIAMVLLLATGIVPPAVAGLLAAGAMILAGIMTVEQTYRAIGWTTVILVGAMMPLSTAMVETGAAKLMAEQLVDLVGDAGPVALLAGLFVMTAVLGQLISNTATALIIIPIGVAAATTMGVSPRPVLMSTSVAAAAAFLTPIATPTNLMVMGPGGYAFSDYWKLGLPLLMWFFVVSVFVVPLIWRF</sequence>
<evidence type="ECO:0000256" key="5">
    <source>
        <dbReference type="ARBA" id="ARBA00022989"/>
    </source>
</evidence>
<dbReference type="Gene3D" id="3.30.70.1450">
    <property type="entry name" value="Regulator of K+ conductance, C-terminal domain"/>
    <property type="match status" value="2"/>
</dbReference>
<feature type="transmembrane region" description="Helical" evidence="7">
    <location>
        <begin position="7"/>
        <end position="37"/>
    </location>
</feature>
<dbReference type="Pfam" id="PF03600">
    <property type="entry name" value="CitMHS"/>
    <property type="match status" value="1"/>
</dbReference>
<dbReference type="InterPro" id="IPR004680">
    <property type="entry name" value="Cit_transptr-like_dom"/>
</dbReference>
<feature type="transmembrane region" description="Helical" evidence="7">
    <location>
        <begin position="94"/>
        <end position="127"/>
    </location>
</feature>
<evidence type="ECO:0000256" key="4">
    <source>
        <dbReference type="ARBA" id="ARBA00022737"/>
    </source>
</evidence>
<dbReference type="InterPro" id="IPR036721">
    <property type="entry name" value="RCK_C_sf"/>
</dbReference>
<feature type="transmembrane region" description="Helical" evidence="7">
    <location>
        <begin position="419"/>
        <end position="436"/>
    </location>
</feature>
<dbReference type="PANTHER" id="PTHR43652">
    <property type="entry name" value="BASIC AMINO ACID ANTIPORTER YFCC-RELATED"/>
    <property type="match status" value="1"/>
</dbReference>
<dbReference type="InterPro" id="IPR051679">
    <property type="entry name" value="DASS-Related_Transporters"/>
</dbReference>
<feature type="transmembrane region" description="Helical" evidence="7">
    <location>
        <begin position="590"/>
        <end position="610"/>
    </location>
</feature>
<feature type="transmembrane region" description="Helical" evidence="7">
    <location>
        <begin position="467"/>
        <end position="486"/>
    </location>
</feature>
<dbReference type="Proteomes" id="UP001190825">
    <property type="component" value="Unassembled WGS sequence"/>
</dbReference>
<keyword evidence="6 7" id="KW-0472">Membrane</keyword>
<gene>
    <name evidence="9" type="ORF">BMJ33_31210</name>
    <name evidence="10" type="ORF">EMEDMD4_790263</name>
</gene>
<reference evidence="10" key="3">
    <citation type="submission" date="2019-06" db="EMBL/GenBank/DDBJ databases">
        <authorList>
            <person name="Le Quere A."/>
            <person name="Colella S."/>
        </authorList>
    </citation>
    <scope>NUCLEOTIDE SEQUENCE</scope>
    <source>
        <strain evidence="10">EmedicaeMD41</strain>
    </source>
</reference>
<proteinExistence type="predicted"/>
<keyword evidence="11" id="KW-1185">Reference proteome</keyword>
<organism evidence="10">
    <name type="scientific">Sinorhizobium medicae</name>
    <dbReference type="NCBI Taxonomy" id="110321"/>
    <lineage>
        <taxon>Bacteria</taxon>
        <taxon>Pseudomonadati</taxon>
        <taxon>Pseudomonadota</taxon>
        <taxon>Alphaproteobacteria</taxon>
        <taxon>Hyphomicrobiales</taxon>
        <taxon>Rhizobiaceae</taxon>
        <taxon>Sinorhizobium/Ensifer group</taxon>
        <taxon>Sinorhizobium</taxon>
    </lineage>
</organism>
<dbReference type="GO" id="GO:0008324">
    <property type="term" value="F:monoatomic cation transmembrane transporter activity"/>
    <property type="evidence" value="ECO:0007669"/>
    <property type="project" value="InterPro"/>
</dbReference>
<dbReference type="GO" id="GO:0006813">
    <property type="term" value="P:potassium ion transport"/>
    <property type="evidence" value="ECO:0007669"/>
    <property type="project" value="InterPro"/>
</dbReference>
<accession>A0A508X6F8</accession>
<comment type="subcellular location">
    <subcellularLocation>
        <location evidence="1">Membrane</location>
        <topology evidence="1">Multi-pass membrane protein</topology>
    </subcellularLocation>
</comment>
<evidence type="ECO:0000256" key="1">
    <source>
        <dbReference type="ARBA" id="ARBA00004141"/>
    </source>
</evidence>
<name>A0A508X6F8_9HYPH</name>
<dbReference type="GO" id="GO:0005886">
    <property type="term" value="C:plasma membrane"/>
    <property type="evidence" value="ECO:0007669"/>
    <property type="project" value="TreeGrafter"/>
</dbReference>
<keyword evidence="3 7" id="KW-0812">Transmembrane</keyword>
<dbReference type="PANTHER" id="PTHR43652:SF2">
    <property type="entry name" value="BASIC AMINO ACID ANTIPORTER YFCC-RELATED"/>
    <property type="match status" value="1"/>
</dbReference>
<evidence type="ECO:0000256" key="7">
    <source>
        <dbReference type="SAM" id="Phobius"/>
    </source>
</evidence>
<reference evidence="9" key="1">
    <citation type="submission" date="2017-04" db="EMBL/GenBank/DDBJ databases">
        <authorList>
            <person name="Porter S."/>
            <person name="Friesen M.L."/>
            <person name="Faber-Hammond J."/>
        </authorList>
    </citation>
    <scope>NUCLEOTIDE SEQUENCE</scope>
    <source>
        <strain evidence="9">Str16</strain>
    </source>
</reference>
<dbReference type="Proteomes" id="UP000507954">
    <property type="component" value="Unassembled WGS sequence"/>
</dbReference>
<dbReference type="EMBL" id="CABFNB010000149">
    <property type="protein sequence ID" value="VTZ65239.1"/>
    <property type="molecule type" value="Genomic_DNA"/>
</dbReference>
<evidence type="ECO:0000313" key="10">
    <source>
        <dbReference type="EMBL" id="VTZ65239.1"/>
    </source>
</evidence>
<dbReference type="PROSITE" id="PS51202">
    <property type="entry name" value="RCK_C"/>
    <property type="match status" value="2"/>
</dbReference>
<evidence type="ECO:0000256" key="2">
    <source>
        <dbReference type="ARBA" id="ARBA00022448"/>
    </source>
</evidence>
<evidence type="ECO:0000256" key="6">
    <source>
        <dbReference type="ARBA" id="ARBA00023136"/>
    </source>
</evidence>
<keyword evidence="2" id="KW-0813">Transport</keyword>
<dbReference type="EMBL" id="NBUC01000161">
    <property type="protein sequence ID" value="PLT94556.1"/>
    <property type="molecule type" value="Genomic_DNA"/>
</dbReference>
<keyword evidence="5 7" id="KW-1133">Transmembrane helix</keyword>
<dbReference type="InterPro" id="IPR006037">
    <property type="entry name" value="RCK_C"/>
</dbReference>
<reference evidence="9 11" key="2">
    <citation type="journal article" date="2018" name="FEMS Microbiol. Ecol.">
        <title>Co-invading symbiotic mutualists of Medicago polymorpha retain high ancestral diversity and contain diverse accessory genomes.</title>
        <authorList>
            <person name="Porter S.S."/>
            <person name="Faber-Hammond J.J."/>
            <person name="Friesen M.L."/>
        </authorList>
    </citation>
    <scope>NUCLEOTIDE SEQUENCE [LARGE SCALE GENOMIC DNA]</scope>
    <source>
        <strain evidence="9 11">Str16</strain>
    </source>
</reference>
<dbReference type="SUPFAM" id="SSF116726">
    <property type="entry name" value="TrkA C-terminal domain-like"/>
    <property type="match status" value="2"/>
</dbReference>
<evidence type="ECO:0000313" key="9">
    <source>
        <dbReference type="EMBL" id="PLT94556.1"/>
    </source>
</evidence>
<dbReference type="AlphaFoldDB" id="A0A508X6F8"/>
<feature type="transmembrane region" description="Helical" evidence="7">
    <location>
        <begin position="442"/>
        <end position="460"/>
    </location>
</feature>
<dbReference type="RefSeq" id="WP_028054980.1">
    <property type="nucleotide sequence ID" value="NZ_CABFNB010000149.1"/>
</dbReference>
<evidence type="ECO:0000313" key="11">
    <source>
        <dbReference type="Proteomes" id="UP001190825"/>
    </source>
</evidence>
<feature type="domain" description="RCK C-terminal" evidence="8">
    <location>
        <begin position="218"/>
        <end position="300"/>
    </location>
</feature>
<feature type="domain" description="RCK C-terminal" evidence="8">
    <location>
        <begin position="309"/>
        <end position="400"/>
    </location>
</feature>
<feature type="transmembrane region" description="Helical" evidence="7">
    <location>
        <begin position="172"/>
        <end position="196"/>
    </location>
</feature>
<feature type="transmembrane region" description="Helical" evidence="7">
    <location>
        <begin position="57"/>
        <end position="82"/>
    </location>
</feature>
<protein>
    <submittedName>
        <fullName evidence="10">Citrate transporter</fullName>
    </submittedName>
    <submittedName>
        <fullName evidence="9">SLC13 family permease</fullName>
    </submittedName>
</protein>
<feature type="transmembrane region" description="Helical" evidence="7">
    <location>
        <begin position="506"/>
        <end position="539"/>
    </location>
</feature>
<evidence type="ECO:0000256" key="3">
    <source>
        <dbReference type="ARBA" id="ARBA00022692"/>
    </source>
</evidence>